<dbReference type="SUPFAM" id="SSF81321">
    <property type="entry name" value="Family A G protein-coupled receptor-like"/>
    <property type="match status" value="1"/>
</dbReference>
<dbReference type="Gene3D" id="1.20.1070.10">
    <property type="entry name" value="Rhodopsin 7-helix transmembrane proteins"/>
    <property type="match status" value="1"/>
</dbReference>
<reference evidence="5" key="1">
    <citation type="submission" date="2020-04" db="EMBL/GenBank/DDBJ databases">
        <authorList>
            <person name="Alioto T."/>
            <person name="Alioto T."/>
            <person name="Gomez Garrido J."/>
        </authorList>
    </citation>
    <scope>NUCLEOTIDE SEQUENCE</scope>
    <source>
        <strain evidence="5">A484AB</strain>
    </source>
</reference>
<evidence type="ECO:0000256" key="1">
    <source>
        <dbReference type="ARBA" id="ARBA00004370"/>
    </source>
</evidence>
<accession>A0A6S7IRM9</accession>
<gene>
    <name evidence="5" type="ORF">PACLA_8A017414</name>
</gene>
<dbReference type="PRINTS" id="PR00237">
    <property type="entry name" value="GPCRRHODOPSN"/>
</dbReference>
<keyword evidence="2" id="KW-0812">Transmembrane</keyword>
<dbReference type="Proteomes" id="UP001152795">
    <property type="component" value="Unassembled WGS sequence"/>
</dbReference>
<name>A0A6S7IRM9_PARCT</name>
<dbReference type="OrthoDB" id="5976143at2759"/>
<keyword evidence="5" id="KW-0675">Receptor</keyword>
<organism evidence="5 6">
    <name type="scientific">Paramuricea clavata</name>
    <name type="common">Red gorgonian</name>
    <name type="synonym">Violescent sea-whip</name>
    <dbReference type="NCBI Taxonomy" id="317549"/>
    <lineage>
        <taxon>Eukaryota</taxon>
        <taxon>Metazoa</taxon>
        <taxon>Cnidaria</taxon>
        <taxon>Anthozoa</taxon>
        <taxon>Octocorallia</taxon>
        <taxon>Malacalcyonacea</taxon>
        <taxon>Plexauridae</taxon>
        <taxon>Paramuricea</taxon>
    </lineage>
</organism>
<dbReference type="EMBL" id="CACRXK020010520">
    <property type="protein sequence ID" value="CAB4019550.1"/>
    <property type="molecule type" value="Genomic_DNA"/>
</dbReference>
<dbReference type="GO" id="GO:0004930">
    <property type="term" value="F:G protein-coupled receptor activity"/>
    <property type="evidence" value="ECO:0007669"/>
    <property type="project" value="InterPro"/>
</dbReference>
<keyword evidence="3" id="KW-1133">Transmembrane helix</keyword>
<proteinExistence type="predicted"/>
<dbReference type="PROSITE" id="PS50262">
    <property type="entry name" value="G_PROTEIN_RECEP_F1_2"/>
    <property type="match status" value="1"/>
</dbReference>
<evidence type="ECO:0000256" key="2">
    <source>
        <dbReference type="ARBA" id="ARBA00022692"/>
    </source>
</evidence>
<evidence type="ECO:0000313" key="5">
    <source>
        <dbReference type="EMBL" id="CAB4019550.1"/>
    </source>
</evidence>
<evidence type="ECO:0000256" key="4">
    <source>
        <dbReference type="ARBA" id="ARBA00023136"/>
    </source>
</evidence>
<keyword evidence="4" id="KW-0472">Membrane</keyword>
<comment type="caution">
    <text evidence="5">The sequence shown here is derived from an EMBL/GenBank/DDBJ whole genome shotgun (WGS) entry which is preliminary data.</text>
</comment>
<dbReference type="AlphaFoldDB" id="A0A6S7IRM9"/>
<dbReference type="GO" id="GO:0016020">
    <property type="term" value="C:membrane"/>
    <property type="evidence" value="ECO:0007669"/>
    <property type="project" value="UniProtKB-SubCell"/>
</dbReference>
<feature type="non-terminal residue" evidence="5">
    <location>
        <position position="66"/>
    </location>
</feature>
<dbReference type="InterPro" id="IPR017452">
    <property type="entry name" value="GPCR_Rhodpsn_7TM"/>
</dbReference>
<keyword evidence="6" id="KW-1185">Reference proteome</keyword>
<dbReference type="InterPro" id="IPR000276">
    <property type="entry name" value="GPCR_Rhodpsn"/>
</dbReference>
<comment type="subcellular location">
    <subcellularLocation>
        <location evidence="1">Membrane</location>
    </subcellularLocation>
</comment>
<evidence type="ECO:0000313" key="6">
    <source>
        <dbReference type="Proteomes" id="UP001152795"/>
    </source>
</evidence>
<protein>
    <submittedName>
        <fullName evidence="5">Dopamine receptor 2</fullName>
    </submittedName>
</protein>
<sequence>MTASNRMKFIALMDEFNLAEKIMLIIFAICTIVANTLVLVVTWREASLHQPNKYFVACLAVADLLV</sequence>
<evidence type="ECO:0000256" key="3">
    <source>
        <dbReference type="ARBA" id="ARBA00022989"/>
    </source>
</evidence>